<name>C4IEU3_CLOBU</name>
<evidence type="ECO:0000313" key="1">
    <source>
        <dbReference type="EMBL" id="EEP55100.1"/>
    </source>
</evidence>
<reference evidence="1 2" key="1">
    <citation type="submission" date="2009-08" db="EMBL/GenBank/DDBJ databases">
        <authorList>
            <person name="Shrivastava S."/>
            <person name="Brinkac L.B."/>
            <person name="Brown J.L."/>
            <person name="Bruce D.B."/>
            <person name="Detter C."/>
            <person name="Green L.D."/>
            <person name="Munk C.A."/>
            <person name="Rogers Y.C."/>
            <person name="Tapia R."/>
            <person name="Sims D.R."/>
            <person name="Smith L.A."/>
            <person name="Smith T.J."/>
            <person name="Sutton G."/>
            <person name="Brettin T."/>
        </authorList>
    </citation>
    <scope>NUCLEOTIDE SEQUENCE [LARGE SCALE GENOMIC DNA]</scope>
    <source>
        <strain evidence="2">E4 str. BoNT E BL5262</strain>
    </source>
</reference>
<evidence type="ECO:0008006" key="3">
    <source>
        <dbReference type="Google" id="ProtNLM"/>
    </source>
</evidence>
<dbReference type="AlphaFoldDB" id="C4IEU3"/>
<dbReference type="InterPro" id="IPR007358">
    <property type="entry name" value="Nucleoid_associated_NdpA"/>
</dbReference>
<proteinExistence type="predicted"/>
<accession>C4IEU3</accession>
<dbReference type="HOGENOM" id="CLU_069338_0_0_9"/>
<dbReference type="SUPFAM" id="SSF116965">
    <property type="entry name" value="Hypothetical protein MPN330"/>
    <property type="match status" value="1"/>
</dbReference>
<dbReference type="EMBL" id="ACOM01000004">
    <property type="protein sequence ID" value="EEP55100.1"/>
    <property type="molecule type" value="Genomic_DNA"/>
</dbReference>
<dbReference type="Proteomes" id="UP000003081">
    <property type="component" value="Unassembled WGS sequence"/>
</dbReference>
<comment type="caution">
    <text evidence="1">The sequence shown here is derived from an EMBL/GenBank/DDBJ whole genome shotgun (WGS) entry which is preliminary data.</text>
</comment>
<protein>
    <recommendedName>
        <fullName evidence="3">Nucleoid-associated protein</fullName>
    </recommendedName>
</protein>
<dbReference type="Pfam" id="PF04245">
    <property type="entry name" value="NA37"/>
    <property type="match status" value="1"/>
</dbReference>
<organism evidence="1 2">
    <name type="scientific">Clostridium butyricum E4 str. BoNT E BL5262</name>
    <dbReference type="NCBI Taxonomy" id="632245"/>
    <lineage>
        <taxon>Bacteria</taxon>
        <taxon>Bacillati</taxon>
        <taxon>Bacillota</taxon>
        <taxon>Clostridia</taxon>
        <taxon>Eubacteriales</taxon>
        <taxon>Clostridiaceae</taxon>
        <taxon>Clostridium</taxon>
    </lineage>
</organism>
<evidence type="ECO:0000313" key="2">
    <source>
        <dbReference type="Proteomes" id="UP000003081"/>
    </source>
</evidence>
<gene>
    <name evidence="1" type="ORF">CLP_3919</name>
</gene>
<sequence length="332" mass="38737">MNTILIKKYITHVLDKNMGIPVLSSKEQNLDIDINNFLEKNISKMLNDQSVKNAVFLDDSKAKLLCEKIMSNEIKNFDLITTEIAMNLFQIMEQDLEISSGDLVCCLFLLNDIMHLALLKLNYRHSYTHFVDKDRVVQIIKNKTTFINESQKIDEGAIINLKDLSIRLIEKKYPKNKECFEYFSKKFLECKTEISNKEKLKIFNKINDEFNKKYFNNEIEEDLKMKKVILDSIDDNSDLKMDELAEKVFSENEEVKNNYINELKNSGIYNTTLIESETIKKSFKMQKIKTDSGIEINLPFDIYNDKNKVEFNNNVDGTISIVLKNISKIISK</sequence>
<dbReference type="eggNOG" id="COG3081">
    <property type="taxonomic scope" value="Bacteria"/>
</dbReference>
<dbReference type="RefSeq" id="WP_003410699.1">
    <property type="nucleotide sequence ID" value="NZ_ACOM01000004.1"/>
</dbReference>
<keyword evidence="2" id="KW-1185">Reference proteome</keyword>
<dbReference type="GO" id="GO:0009295">
    <property type="term" value="C:nucleoid"/>
    <property type="evidence" value="ECO:0007669"/>
    <property type="project" value="InterPro"/>
</dbReference>